<proteinExistence type="predicted"/>
<evidence type="ECO:0000313" key="3">
    <source>
        <dbReference type="Proteomes" id="UP000683360"/>
    </source>
</evidence>
<keyword evidence="1" id="KW-1133">Transmembrane helix</keyword>
<comment type="caution">
    <text evidence="2">The sequence shown here is derived from an EMBL/GenBank/DDBJ whole genome shotgun (WGS) entry which is preliminary data.</text>
</comment>
<reference evidence="2" key="1">
    <citation type="submission" date="2021-03" db="EMBL/GenBank/DDBJ databases">
        <authorList>
            <person name="Bekaert M."/>
        </authorList>
    </citation>
    <scope>NUCLEOTIDE SEQUENCE</scope>
</reference>
<accession>A0A8S3U9R8</accession>
<protein>
    <submittedName>
        <fullName evidence="2">Uncharacterized protein</fullName>
    </submittedName>
</protein>
<gene>
    <name evidence="2" type="ORF">MEDL_54743</name>
</gene>
<sequence length="180" mass="20640">MFTYKDIFFQGINTTDVTTKQQTVNIQMEHIVTKDTTKYSKQTATSYTGLIVGGVVGAVLLIVVIVLVIVLKIRCKNATTKKENDNLFALSNGKSHIYEQQHRKRCSSNDKIFNNKLYDEQRLPSCKMVPDKNIRNEKDREDYNLQNYDFAVPIGIQETYSTQNQKIVKMALMLKANMTC</sequence>
<dbReference type="Proteomes" id="UP000683360">
    <property type="component" value="Unassembled WGS sequence"/>
</dbReference>
<evidence type="ECO:0000256" key="1">
    <source>
        <dbReference type="SAM" id="Phobius"/>
    </source>
</evidence>
<name>A0A8S3U9R8_MYTED</name>
<evidence type="ECO:0000313" key="2">
    <source>
        <dbReference type="EMBL" id="CAG2242576.1"/>
    </source>
</evidence>
<dbReference type="AlphaFoldDB" id="A0A8S3U9R8"/>
<organism evidence="2 3">
    <name type="scientific">Mytilus edulis</name>
    <name type="common">Blue mussel</name>
    <dbReference type="NCBI Taxonomy" id="6550"/>
    <lineage>
        <taxon>Eukaryota</taxon>
        <taxon>Metazoa</taxon>
        <taxon>Spiralia</taxon>
        <taxon>Lophotrochozoa</taxon>
        <taxon>Mollusca</taxon>
        <taxon>Bivalvia</taxon>
        <taxon>Autobranchia</taxon>
        <taxon>Pteriomorphia</taxon>
        <taxon>Mytilida</taxon>
        <taxon>Mytiloidea</taxon>
        <taxon>Mytilidae</taxon>
        <taxon>Mytilinae</taxon>
        <taxon>Mytilus</taxon>
    </lineage>
</organism>
<dbReference type="EMBL" id="CAJPWZ010002677">
    <property type="protein sequence ID" value="CAG2242576.1"/>
    <property type="molecule type" value="Genomic_DNA"/>
</dbReference>
<feature type="transmembrane region" description="Helical" evidence="1">
    <location>
        <begin position="47"/>
        <end position="71"/>
    </location>
</feature>
<keyword evidence="1" id="KW-0812">Transmembrane</keyword>
<keyword evidence="1" id="KW-0472">Membrane</keyword>
<keyword evidence="3" id="KW-1185">Reference proteome</keyword>